<accession>T5L3A8</accession>
<organism evidence="2 3">
    <name type="scientific">Microbacterium maritypicum MF109</name>
    <dbReference type="NCBI Taxonomy" id="1333857"/>
    <lineage>
        <taxon>Bacteria</taxon>
        <taxon>Bacillati</taxon>
        <taxon>Actinomycetota</taxon>
        <taxon>Actinomycetes</taxon>
        <taxon>Micrococcales</taxon>
        <taxon>Microbacteriaceae</taxon>
        <taxon>Microbacterium</taxon>
    </lineage>
</organism>
<evidence type="ECO:0000313" key="3">
    <source>
        <dbReference type="Proteomes" id="UP000016033"/>
    </source>
</evidence>
<dbReference type="Proteomes" id="UP000016033">
    <property type="component" value="Unassembled WGS sequence"/>
</dbReference>
<gene>
    <name evidence="2" type="ORF">L687_11110</name>
</gene>
<feature type="transmembrane region" description="Helical" evidence="1">
    <location>
        <begin position="48"/>
        <end position="71"/>
    </location>
</feature>
<feature type="transmembrane region" description="Helical" evidence="1">
    <location>
        <begin position="21"/>
        <end position="42"/>
    </location>
</feature>
<name>T5L3A8_MICMQ</name>
<dbReference type="EMBL" id="ATAO01000024">
    <property type="protein sequence ID" value="EQM85771.1"/>
    <property type="molecule type" value="Genomic_DNA"/>
</dbReference>
<sequence>MRDAASLDWTQVDLTSRRGAWGQRITAGLLVASGVIGFALSFPSLSAWWWELALLGFGCLLMVLLGIGLWINARVNADETVTLKESGVRVELPVVGAFETTDEAVRYQLQLRLPEPEQGREYLVHACGDRRCIAAGRAAPNAELPVLIDAKTKTWAVIHGVDASETPTPPSG</sequence>
<dbReference type="PATRIC" id="fig|1333857.3.peg.442"/>
<keyword evidence="1" id="KW-0812">Transmembrane</keyword>
<keyword evidence="1" id="KW-1133">Transmembrane helix</keyword>
<evidence type="ECO:0000313" key="2">
    <source>
        <dbReference type="EMBL" id="EQM85771.1"/>
    </source>
</evidence>
<reference evidence="2 3" key="1">
    <citation type="journal article" date="2013" name="Genome Announc.">
        <title>Whole-genome sequences of five oyster-associated bacteria show potential for crude oil hydrocarbon degradation.</title>
        <authorList>
            <person name="Chauhan A."/>
            <person name="Green S."/>
            <person name="Pathak A."/>
            <person name="Thomas J."/>
            <person name="Venkatramanan R."/>
        </authorList>
    </citation>
    <scope>NUCLEOTIDE SEQUENCE [LARGE SCALE GENOMIC DNA]</scope>
    <source>
        <strain evidence="2 3">MF109</strain>
    </source>
</reference>
<dbReference type="RefSeq" id="WP_021198430.1">
    <property type="nucleotide sequence ID" value="NZ_ATAO01000024.1"/>
</dbReference>
<comment type="caution">
    <text evidence="2">The sequence shown here is derived from an EMBL/GenBank/DDBJ whole genome shotgun (WGS) entry which is preliminary data.</text>
</comment>
<evidence type="ECO:0000256" key="1">
    <source>
        <dbReference type="SAM" id="Phobius"/>
    </source>
</evidence>
<dbReference type="AlphaFoldDB" id="T5L3A8"/>
<keyword evidence="1" id="KW-0472">Membrane</keyword>
<proteinExistence type="predicted"/>
<protein>
    <submittedName>
        <fullName evidence="2">Uncharacterized protein</fullName>
    </submittedName>
</protein>